<evidence type="ECO:0000256" key="2">
    <source>
        <dbReference type="ARBA" id="ARBA00022723"/>
    </source>
</evidence>
<dbReference type="InterPro" id="IPR050572">
    <property type="entry name" value="Fe-S_Ferredoxin"/>
</dbReference>
<evidence type="ECO:0000256" key="1">
    <source>
        <dbReference type="ARBA" id="ARBA00022485"/>
    </source>
</evidence>
<dbReference type="EMBL" id="JAAQPH010000009">
    <property type="protein sequence ID" value="NIA69558.1"/>
    <property type="molecule type" value="Genomic_DNA"/>
</dbReference>
<dbReference type="InterPro" id="IPR017900">
    <property type="entry name" value="4Fe4S_Fe_S_CS"/>
</dbReference>
<dbReference type="AlphaFoldDB" id="A0A967EY40"/>
<evidence type="ECO:0000313" key="6">
    <source>
        <dbReference type="EMBL" id="NIA69558.1"/>
    </source>
</evidence>
<keyword evidence="2" id="KW-0479">Metal-binding</keyword>
<evidence type="ECO:0000313" key="7">
    <source>
        <dbReference type="Proteomes" id="UP000761264"/>
    </source>
</evidence>
<dbReference type="Pfam" id="PF13187">
    <property type="entry name" value="Fer4_9"/>
    <property type="match status" value="1"/>
</dbReference>
<evidence type="ECO:0000256" key="3">
    <source>
        <dbReference type="ARBA" id="ARBA00023004"/>
    </source>
</evidence>
<evidence type="ECO:0000256" key="4">
    <source>
        <dbReference type="ARBA" id="ARBA00023014"/>
    </source>
</evidence>
<dbReference type="GO" id="GO:0051539">
    <property type="term" value="F:4 iron, 4 sulfur cluster binding"/>
    <property type="evidence" value="ECO:0007669"/>
    <property type="project" value="UniProtKB-KW"/>
</dbReference>
<dbReference type="Pfam" id="PF12838">
    <property type="entry name" value="Fer4_7"/>
    <property type="match status" value="1"/>
</dbReference>
<dbReference type="SUPFAM" id="SSF54862">
    <property type="entry name" value="4Fe-4S ferredoxins"/>
    <property type="match status" value="1"/>
</dbReference>
<dbReference type="InterPro" id="IPR017896">
    <property type="entry name" value="4Fe4S_Fe-S-bd"/>
</dbReference>
<dbReference type="Gene3D" id="3.30.70.20">
    <property type="match status" value="2"/>
</dbReference>
<keyword evidence="4" id="KW-0411">Iron-sulfur</keyword>
<name>A0A967EY40_9PROT</name>
<dbReference type="PROSITE" id="PS00198">
    <property type="entry name" value="4FE4S_FER_1"/>
    <property type="match status" value="3"/>
</dbReference>
<keyword evidence="7" id="KW-1185">Reference proteome</keyword>
<protein>
    <submittedName>
        <fullName evidence="6">4Fe-4S binding protein</fullName>
    </submittedName>
</protein>
<keyword evidence="3" id="KW-0408">Iron</keyword>
<feature type="domain" description="4Fe-4S ferredoxin-type" evidence="5">
    <location>
        <begin position="547"/>
        <end position="578"/>
    </location>
</feature>
<proteinExistence type="predicted"/>
<organism evidence="6 7">
    <name type="scientific">Pelagibius litoralis</name>
    <dbReference type="NCBI Taxonomy" id="374515"/>
    <lineage>
        <taxon>Bacteria</taxon>
        <taxon>Pseudomonadati</taxon>
        <taxon>Pseudomonadota</taxon>
        <taxon>Alphaproteobacteria</taxon>
        <taxon>Rhodospirillales</taxon>
        <taxon>Rhodovibrionaceae</taxon>
        <taxon>Pelagibius</taxon>
    </lineage>
</organism>
<dbReference type="GO" id="GO:0046872">
    <property type="term" value="F:metal ion binding"/>
    <property type="evidence" value="ECO:0007669"/>
    <property type="project" value="UniProtKB-KW"/>
</dbReference>
<keyword evidence="1" id="KW-0004">4Fe-4S</keyword>
<gene>
    <name evidence="6" type="ORF">HBA54_13230</name>
</gene>
<evidence type="ECO:0000259" key="5">
    <source>
        <dbReference type="PROSITE" id="PS51379"/>
    </source>
</evidence>
<accession>A0A967EY40</accession>
<dbReference type="Proteomes" id="UP000761264">
    <property type="component" value="Unassembled WGS sequence"/>
</dbReference>
<reference evidence="6" key="1">
    <citation type="submission" date="2020-03" db="EMBL/GenBank/DDBJ databases">
        <title>Genome of Pelagibius litoralis DSM 21314T.</title>
        <authorList>
            <person name="Wang G."/>
        </authorList>
    </citation>
    <scope>NUCLEOTIDE SEQUENCE</scope>
    <source>
        <strain evidence="6">DSM 21314</strain>
    </source>
</reference>
<sequence length="697" mass="73972">MEMGGKRVLVCNCESSMPLDEKALTRACQAAGATGDADLNSQLCRAQLGNFQRAILGEQPVVVACTQEAPLFGEVAAEDNPQAEISFVNIRENGGWSDEAGAAMPKIAALLAAAAVEAEPTPQVALSSQGVCLIYGNDGRAIEAAKQLAGRLEVTVLLRQPGDILPPGDMDVPIFKGSIVQAKGHLGGFGITVNDYAPASPSGRAQLAFEPPRDNAFSECDLILDLTGGTPLFPAHEKRDGYLRPDPGDPVAVQRALFELADMVGEYDKPRYVSYNGDICAHSRSRKTGCTRCLDICPTSAITSAGDTVEIDPLVCAGCGACASVCPTGAATYQLPAGDSLFMRLRSLLEAYGKAGGQAPLLLLHDDKHGAEVIALSARLGRGLPARALPFPLNEVTQVGIDFLAAAFAYGAEQVVILADPKKRDELSGLAGQIGLVETVLNGLGYGAGRVHVIDAADPDQVEGQLYDLATPALGMTGGNFLPLGGKRSRAFLALRHLHDKAPQPVDHLPLPPAAPFGAVKVDTEGCTLCLACVGACPTGAMLDDESRPWLGFKEDACVQCGLCRNTCPEQVITLEPRLNFTTEAMGAIALNEAEPFECIRCGTPFGVRQSIERIADQLAGKHHMFQDSDQIERIKMCENCRVTVQFESPDNPFQGGARPTPRTTDDYLREREIEEARQKVLAERANGKTDNDGGEV</sequence>
<dbReference type="PANTHER" id="PTHR43687:SF4">
    <property type="entry name" value="BLR5484 PROTEIN"/>
    <property type="match status" value="1"/>
</dbReference>
<feature type="domain" description="4Fe-4S ferredoxin-type" evidence="5">
    <location>
        <begin position="518"/>
        <end position="546"/>
    </location>
</feature>
<dbReference type="PROSITE" id="PS51379">
    <property type="entry name" value="4FE4S_FER_2"/>
    <property type="match status" value="3"/>
</dbReference>
<feature type="domain" description="4Fe-4S ferredoxin-type" evidence="5">
    <location>
        <begin position="307"/>
        <end position="336"/>
    </location>
</feature>
<dbReference type="PANTHER" id="PTHR43687">
    <property type="entry name" value="ADENYLYLSULFATE REDUCTASE, BETA SUBUNIT"/>
    <property type="match status" value="1"/>
</dbReference>
<comment type="caution">
    <text evidence="6">The sequence shown here is derived from an EMBL/GenBank/DDBJ whole genome shotgun (WGS) entry which is preliminary data.</text>
</comment>